<reference evidence="5 6" key="1">
    <citation type="submission" date="2016-08" db="EMBL/GenBank/DDBJ databases">
        <title>A Parts List for Fungal Cellulosomes Revealed by Comparative Genomics.</title>
        <authorList>
            <consortium name="DOE Joint Genome Institute"/>
            <person name="Haitjema C.H."/>
            <person name="Gilmore S.P."/>
            <person name="Henske J.K."/>
            <person name="Solomon K.V."/>
            <person name="De Groot R."/>
            <person name="Kuo A."/>
            <person name="Mondo S.J."/>
            <person name="Salamov A.A."/>
            <person name="Labutti K."/>
            <person name="Zhao Z."/>
            <person name="Chiniquy J."/>
            <person name="Barry K."/>
            <person name="Brewer H.M."/>
            <person name="Purvine S.O."/>
            <person name="Wright A.T."/>
            <person name="Boxma B."/>
            <person name="Van Alen T."/>
            <person name="Hackstein J.H."/>
            <person name="Baker S.E."/>
            <person name="Grigoriev I.V."/>
            <person name="O'Malley M.A."/>
        </authorList>
    </citation>
    <scope>NUCLEOTIDE SEQUENCE [LARGE SCALE GENOMIC DNA]</scope>
    <source>
        <strain evidence="5 6">G1</strain>
    </source>
</reference>
<dbReference type="GO" id="GO:0055087">
    <property type="term" value="C:Ski complex"/>
    <property type="evidence" value="ECO:0007669"/>
    <property type="project" value="InterPro"/>
</dbReference>
<dbReference type="STRING" id="1754190.A0A1Y1ZJT6"/>
<keyword evidence="2 3" id="KW-0802">TPR repeat</keyword>
<evidence type="ECO:0000313" key="6">
    <source>
        <dbReference type="Proteomes" id="UP000193920"/>
    </source>
</evidence>
<keyword evidence="6" id="KW-1185">Reference proteome</keyword>
<dbReference type="PANTHER" id="PTHR15704">
    <property type="entry name" value="SUPERKILLER 3 PROTEIN-RELATED"/>
    <property type="match status" value="1"/>
</dbReference>
<feature type="repeat" description="TPR" evidence="3">
    <location>
        <begin position="585"/>
        <end position="618"/>
    </location>
</feature>
<accession>A0A1Y1ZJT6</accession>
<dbReference type="SUPFAM" id="SSF48452">
    <property type="entry name" value="TPR-like"/>
    <property type="match status" value="5"/>
</dbReference>
<dbReference type="EMBL" id="MCOG01000392">
    <property type="protein sequence ID" value="ORY10518.1"/>
    <property type="molecule type" value="Genomic_DNA"/>
</dbReference>
<proteinExistence type="predicted"/>
<gene>
    <name evidence="5" type="ORF">LY90DRAFT_677983</name>
</gene>
<dbReference type="Gene3D" id="1.25.40.10">
    <property type="entry name" value="Tetratricopeptide repeat domain"/>
    <property type="match status" value="6"/>
</dbReference>
<dbReference type="Proteomes" id="UP000193920">
    <property type="component" value="Unassembled WGS sequence"/>
</dbReference>
<dbReference type="Pfam" id="PF13181">
    <property type="entry name" value="TPR_8"/>
    <property type="match status" value="5"/>
</dbReference>
<sequence length="1673" mass="194039">MSTKSLLKQAKHSIAKGDYEDARDQCNYILEYEEENYTALTFLGLAEFNLGEYNDSIKHYKKAIKIDSSMPMPYQGLANLYEKENMYEELIDVLKQLLEKFKSIPDKLLSTINRIISAYENLGDNDKLVEELKVFLPSSEYYETIKDLDIPKPLDIIKKIEGIYEKSDDHYYNSELKKRRYRIDSEPFPILKVKIENEMIEKSKLIPIYEQHLEIEKDNKVLEKYITLLKKKIDIKQVDNVQESYKKEISLCENIIKDNLDIPIAYEILINDKDNKIDDYDLELFNTYLKFSKDNDILSEVIKLYIEWKDSDDNNETFEKLIKLNTDDCNLIFPFYFQAHLGYLSGNYQYSENLSRYTKEIISSTEEKYQKSYINIRTAIDLILANSLIELEKSKYVEALSIYKSILKQEPENSEAFLGLGVLLIKGFNKPEDGLKSLLKADSFNPNDWKTLMEIGWAYFLKEDYDSAKKYLENSLQLKSDYLNNYRMARVYFKLNDYDIGFNYLINSMRINKNFSENYTYLGDYFLAKNNTTKAKQSYRKAHYLNNADEVAGKKLVELLIQNKDDTVEAIEVCNTIIKKNLRSLWAWKNLSNLYYIMGNYQNAISSFQSLLRLDINDYKSWFGLAICYKLNGHYTPALKAFTRASELKPESVNTYYEIASIQQIIGMYEDAKTNYAKAIKLDPNYVLALHGLGTCFYDHSQVYIENSEFGQAAENLKKSLTIAYKGISSHHEIQSWWKLINDACCSMKFIQKYVWVCFPIIHSIYLKVKELMKDGNLDSIALLKPLENEYGPLIIAKNQAYNKELEENNELSTDLVFFMTSIILQYSILINKFDESFVLADYIHNLSLSIYLIYDIRSQNEYLDAEIIKGNEKILDIAVKLLKIAIKIDPNNEFYWNSMGIFLVKQPKYSQHSFIKGLNINPKSSVIWSNLGFLYLINNDLELANKAFSNAQTLNPNNSNSWIGQAFIAKEMNNSESFELYQHANELSCSSYFETNYYYTLNYFNELKKLNQEFQLTKYAELTFTANKSIELSHKNPYALNLMGLIQERQKQYDDAIQHFDKAINLLMKIKTKDQSVLDKDILRVKINKFRVLCQNGQFEEGIAIFNELLPYEEAMEIKTFVHINLIVGICYCYTKKYEDAIKYLENALNKCDDEWIQLKNKIILTMAQVYYTIGSDECVEYSKQQLLKCVSGTPDYLPALFALCSLGMVKNDLVLASSAALEMLKIPVENMGLLDVDRDHLLCSLFVSQGNAKEGKAILSKAIFRYPYNAQKWIKLSQFINTYYSSKSHESFKLAKSANVILESNSINNTRDDTIIAKTSEHDLLVENFISFSLSLLNDYYLENNEISFKQILKEIIRKAQKAIMVSPSRSEAWYALILGLKAKIDHVSSKEDIESAILGLALSKNVAEKTRRSLEHTQTTLGKVDPREETLNVWSTISVADSYYQLGKLLNSMKTDVDARIQHFIFPLLMKSNEYCQSIIDKVTYSTQMSMIYVIMGRILRIYGNLNDSLQWYKKALEINPKSLLVLEEMAEFYKEYNLQAAAELCYRQILSSDSAHNINLIGLLRLWHLAMCSQQIDLAFEASNEVNKMKQNTSDSSSIPSVIAYALTLAHKDNVKYAKKLLGNVEKSEILYPYLYWSLAQVLQMDPKSQSPEDKAQVQDYLKKEKEYQ</sequence>
<feature type="repeat" description="TPR" evidence="3">
    <location>
        <begin position="1038"/>
        <end position="1071"/>
    </location>
</feature>
<organism evidence="5 6">
    <name type="scientific">Neocallimastix californiae</name>
    <dbReference type="NCBI Taxonomy" id="1754190"/>
    <lineage>
        <taxon>Eukaryota</taxon>
        <taxon>Fungi</taxon>
        <taxon>Fungi incertae sedis</taxon>
        <taxon>Chytridiomycota</taxon>
        <taxon>Chytridiomycota incertae sedis</taxon>
        <taxon>Neocallimastigomycetes</taxon>
        <taxon>Neocallimastigales</taxon>
        <taxon>Neocallimastigaceae</taxon>
        <taxon>Neocallimastix</taxon>
    </lineage>
</organism>
<evidence type="ECO:0000256" key="1">
    <source>
        <dbReference type="ARBA" id="ARBA00022737"/>
    </source>
</evidence>
<feature type="repeat" description="TPR" evidence="3">
    <location>
        <begin position="619"/>
        <end position="652"/>
    </location>
</feature>
<feature type="repeat" description="TPR" evidence="3">
    <location>
        <begin position="449"/>
        <end position="482"/>
    </location>
</feature>
<evidence type="ECO:0000256" key="3">
    <source>
        <dbReference type="PROSITE-ProRule" id="PRU00339"/>
    </source>
</evidence>
<dbReference type="InterPro" id="IPR011990">
    <property type="entry name" value="TPR-like_helical_dom_sf"/>
</dbReference>
<feature type="repeat" description="TPR" evidence="3">
    <location>
        <begin position="37"/>
        <end position="70"/>
    </location>
</feature>
<feature type="non-terminal residue" evidence="5">
    <location>
        <position position="1673"/>
    </location>
</feature>
<dbReference type="PROSITE" id="PS50005">
    <property type="entry name" value="TPR"/>
    <property type="match status" value="9"/>
</dbReference>
<dbReference type="GO" id="GO:0006401">
    <property type="term" value="P:RNA catabolic process"/>
    <property type="evidence" value="ECO:0007669"/>
    <property type="project" value="InterPro"/>
</dbReference>
<protein>
    <submittedName>
        <fullName evidence="5">TPR-like protein</fullName>
    </submittedName>
</protein>
<dbReference type="SMART" id="SM00028">
    <property type="entry name" value="TPR"/>
    <property type="match status" value="14"/>
</dbReference>
<feature type="repeat" description="TPR" evidence="3">
    <location>
        <begin position="1493"/>
        <end position="1526"/>
    </location>
</feature>
<keyword evidence="1" id="KW-0677">Repeat</keyword>
<evidence type="ECO:0000256" key="2">
    <source>
        <dbReference type="ARBA" id="ARBA00022803"/>
    </source>
</evidence>
<dbReference type="Pfam" id="PF13414">
    <property type="entry name" value="TPR_11"/>
    <property type="match status" value="1"/>
</dbReference>
<name>A0A1Y1ZJT6_9FUNG</name>
<feature type="compositionally biased region" description="Basic and acidic residues" evidence="4">
    <location>
        <begin position="1655"/>
        <end position="1673"/>
    </location>
</feature>
<feature type="repeat" description="TPR" evidence="3">
    <location>
        <begin position="926"/>
        <end position="959"/>
    </location>
</feature>
<dbReference type="OrthoDB" id="421075at2759"/>
<feature type="repeat" description="TPR" evidence="3">
    <location>
        <begin position="653"/>
        <end position="686"/>
    </location>
</feature>
<evidence type="ECO:0000313" key="5">
    <source>
        <dbReference type="EMBL" id="ORY10518.1"/>
    </source>
</evidence>
<dbReference type="InterPro" id="IPR039226">
    <property type="entry name" value="Ski3/TTC37"/>
</dbReference>
<feature type="region of interest" description="Disordered" evidence="4">
    <location>
        <begin position="1651"/>
        <end position="1673"/>
    </location>
</feature>
<dbReference type="PANTHER" id="PTHR15704:SF7">
    <property type="entry name" value="SUPERKILLER COMPLEX PROTEIN 3"/>
    <property type="match status" value="1"/>
</dbReference>
<feature type="repeat" description="TPR" evidence="3">
    <location>
        <begin position="516"/>
        <end position="549"/>
    </location>
</feature>
<evidence type="ECO:0000256" key="4">
    <source>
        <dbReference type="SAM" id="MobiDB-lite"/>
    </source>
</evidence>
<dbReference type="InterPro" id="IPR019734">
    <property type="entry name" value="TPR_rpt"/>
</dbReference>
<comment type="caution">
    <text evidence="5">The sequence shown here is derived from an EMBL/GenBank/DDBJ whole genome shotgun (WGS) entry which is preliminary data.</text>
</comment>